<dbReference type="InterPro" id="IPR001789">
    <property type="entry name" value="Sig_transdc_resp-reg_receiver"/>
</dbReference>
<dbReference type="GO" id="GO:0000160">
    <property type="term" value="P:phosphorelay signal transduction system"/>
    <property type="evidence" value="ECO:0007669"/>
    <property type="project" value="InterPro"/>
</dbReference>
<dbReference type="PANTHER" id="PTHR45138">
    <property type="entry name" value="REGULATORY COMPONENTS OF SENSORY TRANSDUCTION SYSTEM"/>
    <property type="match status" value="1"/>
</dbReference>
<dbReference type="InterPro" id="IPR011006">
    <property type="entry name" value="CheY-like_superfamily"/>
</dbReference>
<feature type="domain" description="Response regulatory" evidence="2">
    <location>
        <begin position="115"/>
        <end position="231"/>
    </location>
</feature>
<dbReference type="FunFam" id="3.30.70.270:FF:000001">
    <property type="entry name" value="Diguanylate cyclase domain protein"/>
    <property type="match status" value="1"/>
</dbReference>
<dbReference type="CDD" id="cd00156">
    <property type="entry name" value="REC"/>
    <property type="match status" value="1"/>
</dbReference>
<dbReference type="GO" id="GO:0043709">
    <property type="term" value="P:cell adhesion involved in single-species biofilm formation"/>
    <property type="evidence" value="ECO:0007669"/>
    <property type="project" value="TreeGrafter"/>
</dbReference>
<organism evidence="4 5">
    <name type="scientific">Paenibacillus donghaensis</name>
    <dbReference type="NCBI Taxonomy" id="414771"/>
    <lineage>
        <taxon>Bacteria</taxon>
        <taxon>Bacillati</taxon>
        <taxon>Bacillota</taxon>
        <taxon>Bacilli</taxon>
        <taxon>Bacillales</taxon>
        <taxon>Paenibacillaceae</taxon>
        <taxon>Paenibacillus</taxon>
    </lineage>
</organism>
<accession>A0A2Z2KHR6</accession>
<keyword evidence="1" id="KW-0597">Phosphoprotein</keyword>
<feature type="domain" description="Response regulatory" evidence="2">
    <location>
        <begin position="416"/>
        <end position="540"/>
    </location>
</feature>
<dbReference type="InterPro" id="IPR036641">
    <property type="entry name" value="HPT_dom_sf"/>
</dbReference>
<dbReference type="PANTHER" id="PTHR45138:SF9">
    <property type="entry name" value="DIGUANYLATE CYCLASE DGCM-RELATED"/>
    <property type="match status" value="1"/>
</dbReference>
<reference evidence="4 5" key="1">
    <citation type="submission" date="2017-06" db="EMBL/GenBank/DDBJ databases">
        <title>Complete genome sequence of Paenibacillus donghaensis KCTC 13049T isolated from East Sea sediment, South Korea.</title>
        <authorList>
            <person name="Jung B.K."/>
            <person name="Hong S.-J."/>
            <person name="Shin J.-H."/>
        </authorList>
    </citation>
    <scope>NUCLEOTIDE SEQUENCE [LARGE SCALE GENOMIC DNA]</scope>
    <source>
        <strain evidence="4 5">KCTC 13049</strain>
    </source>
</reference>
<name>A0A2Z2KHR6_9BACL</name>
<dbReference type="Proteomes" id="UP000249890">
    <property type="component" value="Chromosome"/>
</dbReference>
<feature type="domain" description="GGDEF" evidence="3">
    <location>
        <begin position="271"/>
        <end position="404"/>
    </location>
</feature>
<dbReference type="SMART" id="SM00448">
    <property type="entry name" value="REC"/>
    <property type="match status" value="2"/>
</dbReference>
<proteinExistence type="predicted"/>
<dbReference type="RefSeq" id="WP_087916811.1">
    <property type="nucleotide sequence ID" value="NZ_CP021780.1"/>
</dbReference>
<dbReference type="InterPro" id="IPR029787">
    <property type="entry name" value="Nucleotide_cyclase"/>
</dbReference>
<dbReference type="Gene3D" id="1.20.120.160">
    <property type="entry name" value="HPT domain"/>
    <property type="match status" value="1"/>
</dbReference>
<dbReference type="SMART" id="SM00267">
    <property type="entry name" value="GGDEF"/>
    <property type="match status" value="1"/>
</dbReference>
<dbReference type="PROSITE" id="PS50110">
    <property type="entry name" value="RESPONSE_REGULATORY"/>
    <property type="match status" value="2"/>
</dbReference>
<evidence type="ECO:0000256" key="1">
    <source>
        <dbReference type="PROSITE-ProRule" id="PRU00169"/>
    </source>
</evidence>
<dbReference type="SUPFAM" id="SSF55073">
    <property type="entry name" value="Nucleotide cyclase"/>
    <property type="match status" value="1"/>
</dbReference>
<dbReference type="NCBIfam" id="TIGR00254">
    <property type="entry name" value="GGDEF"/>
    <property type="match status" value="1"/>
</dbReference>
<dbReference type="InterPro" id="IPR043128">
    <property type="entry name" value="Rev_trsase/Diguanyl_cyclase"/>
</dbReference>
<dbReference type="GO" id="GO:1902201">
    <property type="term" value="P:negative regulation of bacterial-type flagellum-dependent cell motility"/>
    <property type="evidence" value="ECO:0007669"/>
    <property type="project" value="TreeGrafter"/>
</dbReference>
<protein>
    <recommendedName>
        <fullName evidence="6">Diguanylate cyclase</fullName>
    </recommendedName>
</protein>
<dbReference type="InterPro" id="IPR050469">
    <property type="entry name" value="Diguanylate_Cyclase"/>
</dbReference>
<dbReference type="OrthoDB" id="9759607at2"/>
<evidence type="ECO:0000259" key="2">
    <source>
        <dbReference type="PROSITE" id="PS50110"/>
    </source>
</evidence>
<dbReference type="Pfam" id="PF00072">
    <property type="entry name" value="Response_reg"/>
    <property type="match status" value="2"/>
</dbReference>
<dbReference type="AlphaFoldDB" id="A0A2Z2KHR6"/>
<dbReference type="Gene3D" id="3.40.50.2300">
    <property type="match status" value="2"/>
</dbReference>
<dbReference type="PROSITE" id="PS50887">
    <property type="entry name" value="GGDEF"/>
    <property type="match status" value="1"/>
</dbReference>
<dbReference type="CDD" id="cd01949">
    <property type="entry name" value="GGDEF"/>
    <property type="match status" value="1"/>
</dbReference>
<dbReference type="SUPFAM" id="SSF47226">
    <property type="entry name" value="Histidine-containing phosphotransfer domain, HPT domain"/>
    <property type="match status" value="1"/>
</dbReference>
<keyword evidence="5" id="KW-1185">Reference proteome</keyword>
<dbReference type="SUPFAM" id="SSF52172">
    <property type="entry name" value="CheY-like"/>
    <property type="match status" value="2"/>
</dbReference>
<evidence type="ECO:0000313" key="5">
    <source>
        <dbReference type="Proteomes" id="UP000249890"/>
    </source>
</evidence>
<sequence>MSTQKYKDLVEQRTKQTLQEWTEQPHITEKEIYRFLHNLKGTAGTVGMKEVEELAETTLPYFSDDSIRTWRVEEWGEYLYPFIPVFSAAPSALAVKGPVASLEQDTLYGEQQQNEILIIDDDVELVAYLKESLERQSYYVSIALSAERGLRFFYESKPDLILLDLKLPDQSGMEVLNQIIGKAKKERIPIIIISAEQSKEIVMEAYALGVMDFVTKPMDMDLFIVLIGNRFEMKREWQEAIIIDELTGAFNRKHFNQTIKQLISDFRRTSRIFSLALIDLDHFKKVNDTYGHLSGDEVLQAFALHVQESIRVEDVFCRFGGEEFALFLPNTDAASAQVVIRRIQETFSAKEFKGKNEAFHVTFSCGISEVTKSENEADKLVEEADQALYASKHAGRNQTQLFTELLTESLSGAVLNVIIVDDDILIRTIVTHHFSGWKPANISHIRINSFGNAQEFLDSGWYSPEEKYIILLDGVMPDLDGVEVLERIRGAYPEVNVLVIMLTGRNNQADIVHALQMGADDYVIKPFHMPELLSRIERLAHRFLF</sequence>
<feature type="modified residue" description="4-aspartylphosphate" evidence="1">
    <location>
        <position position="473"/>
    </location>
</feature>
<dbReference type="Pfam" id="PF00990">
    <property type="entry name" value="GGDEF"/>
    <property type="match status" value="1"/>
</dbReference>
<dbReference type="EMBL" id="CP021780">
    <property type="protein sequence ID" value="ASA22813.1"/>
    <property type="molecule type" value="Genomic_DNA"/>
</dbReference>
<feature type="modified residue" description="4-aspartylphosphate" evidence="1">
    <location>
        <position position="164"/>
    </location>
</feature>
<dbReference type="GO" id="GO:0005886">
    <property type="term" value="C:plasma membrane"/>
    <property type="evidence" value="ECO:0007669"/>
    <property type="project" value="TreeGrafter"/>
</dbReference>
<dbReference type="InterPro" id="IPR000160">
    <property type="entry name" value="GGDEF_dom"/>
</dbReference>
<evidence type="ECO:0000259" key="3">
    <source>
        <dbReference type="PROSITE" id="PS50887"/>
    </source>
</evidence>
<gene>
    <name evidence="4" type="ORF">B9T62_19610</name>
</gene>
<evidence type="ECO:0008006" key="6">
    <source>
        <dbReference type="Google" id="ProtNLM"/>
    </source>
</evidence>
<dbReference type="GO" id="GO:0052621">
    <property type="term" value="F:diguanylate cyclase activity"/>
    <property type="evidence" value="ECO:0007669"/>
    <property type="project" value="TreeGrafter"/>
</dbReference>
<dbReference type="Gene3D" id="3.30.70.270">
    <property type="match status" value="1"/>
</dbReference>
<evidence type="ECO:0000313" key="4">
    <source>
        <dbReference type="EMBL" id="ASA22813.1"/>
    </source>
</evidence>
<dbReference type="KEGG" id="pdh:B9T62_19610"/>